<proteinExistence type="predicted"/>
<evidence type="ECO:0000259" key="2">
    <source>
        <dbReference type="PROSITE" id="PS50102"/>
    </source>
</evidence>
<organism evidence="3 4">
    <name type="scientific">Eurypyga helias</name>
    <name type="common">Sunbittern</name>
    <name type="synonym">Ardea helias</name>
    <dbReference type="NCBI Taxonomy" id="54383"/>
    <lineage>
        <taxon>Eukaryota</taxon>
        <taxon>Metazoa</taxon>
        <taxon>Chordata</taxon>
        <taxon>Craniata</taxon>
        <taxon>Vertebrata</taxon>
        <taxon>Euteleostomi</taxon>
        <taxon>Archelosauria</taxon>
        <taxon>Archosauria</taxon>
        <taxon>Dinosauria</taxon>
        <taxon>Saurischia</taxon>
        <taxon>Theropoda</taxon>
        <taxon>Coelurosauria</taxon>
        <taxon>Aves</taxon>
        <taxon>Neognathae</taxon>
        <taxon>Neoaves</taxon>
        <taxon>Phaethontimorphae</taxon>
        <taxon>Eurypygiformes</taxon>
        <taxon>Eurypygidae</taxon>
        <taxon>Eurypyga</taxon>
    </lineage>
</organism>
<feature type="non-terminal residue" evidence="3">
    <location>
        <position position="1"/>
    </location>
</feature>
<dbReference type="InterPro" id="IPR006536">
    <property type="entry name" value="HnRNP-L/PTB"/>
</dbReference>
<dbReference type="NCBIfam" id="TIGR01649">
    <property type="entry name" value="hnRNP-L_PTB"/>
    <property type="match status" value="1"/>
</dbReference>
<dbReference type="InterPro" id="IPR012677">
    <property type="entry name" value="Nucleotide-bd_a/b_plait_sf"/>
</dbReference>
<dbReference type="PROSITE" id="PS50102">
    <property type="entry name" value="RRM"/>
    <property type="match status" value="1"/>
</dbReference>
<keyword evidence="1" id="KW-0694">RNA-binding</keyword>
<dbReference type="InterPro" id="IPR000504">
    <property type="entry name" value="RRM_dom"/>
</dbReference>
<dbReference type="AlphaFoldDB" id="A0A093KJ44"/>
<dbReference type="GO" id="GO:0005634">
    <property type="term" value="C:nucleus"/>
    <property type="evidence" value="ECO:0007669"/>
    <property type="project" value="InterPro"/>
</dbReference>
<evidence type="ECO:0000313" key="4">
    <source>
        <dbReference type="Proteomes" id="UP000054232"/>
    </source>
</evidence>
<dbReference type="InterPro" id="IPR035979">
    <property type="entry name" value="RBD_domain_sf"/>
</dbReference>
<feature type="non-terminal residue" evidence="3">
    <location>
        <position position="347"/>
    </location>
</feature>
<evidence type="ECO:0000313" key="3">
    <source>
        <dbReference type="EMBL" id="KFV97800.1"/>
    </source>
</evidence>
<dbReference type="Pfam" id="PF13893">
    <property type="entry name" value="RRM_5"/>
    <property type="match status" value="1"/>
</dbReference>
<sequence>QIFSKYGSILRIITFTRNNQFQALLEYADPMNACYAKMALDGQSIASICCILHVDFSSVGNLKVKYNNDRSRDFTRSDLPHGHCQVLERSVTPATGTQNNIFPPYQGHAGFFPAMSFSQDSGFVFQTVPVMAVKVPDTAPAVSAQRPPPSVADIPENSVLLVKNLNPEVITPDRLFTLFGVYGDVIRVKIMFKNKEKALVQMADATQAQLDEEFAVCQKHEQVKSPTVMLYYLQAFPYGGSLTKDYSNSPLHRFKKPGSKSFQNVFPPSATLYLSSVPSSVTEDDLKKLFESTGSTVKAIKFFEKYYRMALVQLSSVEEAVHALIELHNYDLGANHRLRISFSKCAI</sequence>
<evidence type="ECO:0000256" key="1">
    <source>
        <dbReference type="PROSITE-ProRule" id="PRU00176"/>
    </source>
</evidence>
<name>A0A093KJ44_EURHL</name>
<dbReference type="SUPFAM" id="SSF54928">
    <property type="entry name" value="RNA-binding domain, RBD"/>
    <property type="match status" value="3"/>
</dbReference>
<feature type="domain" description="RRM" evidence="2">
    <location>
        <begin position="270"/>
        <end position="345"/>
    </location>
</feature>
<reference evidence="3 4" key="1">
    <citation type="submission" date="2014-04" db="EMBL/GenBank/DDBJ databases">
        <title>Genome evolution of avian class.</title>
        <authorList>
            <person name="Zhang G."/>
            <person name="Li C."/>
        </authorList>
    </citation>
    <scope>NUCLEOTIDE SEQUENCE [LARGE SCALE GENOMIC DNA]</scope>
    <source>
        <strain evidence="3">BGI_N326</strain>
    </source>
</reference>
<dbReference type="GO" id="GO:0003723">
    <property type="term" value="F:RNA binding"/>
    <property type="evidence" value="ECO:0007669"/>
    <property type="project" value="UniProtKB-UniRule"/>
</dbReference>
<keyword evidence="4" id="KW-1185">Reference proteome</keyword>
<dbReference type="SMART" id="SM00360">
    <property type="entry name" value="RRM"/>
    <property type="match status" value="2"/>
</dbReference>
<dbReference type="Gene3D" id="3.30.70.330">
    <property type="match status" value="3"/>
</dbReference>
<dbReference type="GO" id="GO:0006397">
    <property type="term" value="P:mRNA processing"/>
    <property type="evidence" value="ECO:0007669"/>
    <property type="project" value="InterPro"/>
</dbReference>
<protein>
    <submittedName>
        <fullName evidence="3">Polypyrimidine tract-binding protein 3</fullName>
    </submittedName>
</protein>
<dbReference type="Proteomes" id="UP000054232">
    <property type="component" value="Unassembled WGS sequence"/>
</dbReference>
<dbReference type="PANTHER" id="PTHR15592">
    <property type="entry name" value="MATRIN 3/NUCLEAR PROTEIN 220-RELATED"/>
    <property type="match status" value="1"/>
</dbReference>
<accession>A0A093KJ44</accession>
<gene>
    <name evidence="3" type="ORF">N326_00708</name>
</gene>
<dbReference type="Pfam" id="PF00076">
    <property type="entry name" value="RRM_1"/>
    <property type="match status" value="1"/>
</dbReference>
<dbReference type="EMBL" id="KK555321">
    <property type="protein sequence ID" value="KFV97800.1"/>
    <property type="molecule type" value="Genomic_DNA"/>
</dbReference>